<dbReference type="PANTHER" id="PTHR30273">
    <property type="entry name" value="PERIPLASMIC SIGNAL SENSOR AND SIGMA FACTOR ACTIVATOR FECR-RELATED"/>
    <property type="match status" value="1"/>
</dbReference>
<feature type="domain" description="FecR N-terminal" evidence="2">
    <location>
        <begin position="14"/>
        <end position="55"/>
    </location>
</feature>
<protein>
    <submittedName>
        <fullName evidence="3">FecR domain-containing protein</fullName>
    </submittedName>
</protein>
<sequence>MNAPSEANVRAIHAAADWYARLRGEPSTPALEQAWRDWLAADVAHRQAWQRVEAVCGEFKRVPGELVLPALGKPSSRRSVLRSLALLGVLSGSGLLAYRQAPWAEWRSDYRTATGERRRIELADGSQLTLNTRSAVDVRFSADQRLIELHAGEILIRTQRDPHTPARPFMVHTEHGRIQALGTQFTVRIEAGRTTVGVLEKTVEVRPQRRPDLVQRVTAGEQLSFSASDSAPLHALEIGAGSWASGHLVVVERPLAEVLAELSRYRSGYLGCDPAIATLKISGAFPLDDSEQTLAALSESFPLRVERFTPYWIRLVPRTI</sequence>
<dbReference type="EMBL" id="JBDIVE010000002">
    <property type="protein sequence ID" value="MEN3067745.1"/>
    <property type="molecule type" value="Genomic_DNA"/>
</dbReference>
<dbReference type="InterPro" id="IPR006860">
    <property type="entry name" value="FecR"/>
</dbReference>
<dbReference type="InterPro" id="IPR032623">
    <property type="entry name" value="FecR_N"/>
</dbReference>
<dbReference type="Proteomes" id="UP001410394">
    <property type="component" value="Unassembled WGS sequence"/>
</dbReference>
<gene>
    <name evidence="3" type="ORF">ABDB84_04585</name>
</gene>
<reference evidence="3 4" key="1">
    <citation type="journal article" date="2018" name="Int. J. Syst. Evol. Microbiol.">
        <title>Uliginosibacterium sediminicola sp. nov., isolated from freshwater sediment.</title>
        <authorList>
            <person name="Hwang W.M."/>
            <person name="Kim S.M."/>
            <person name="Kang K."/>
            <person name="Ahn T.Y."/>
        </authorList>
    </citation>
    <scope>NUCLEOTIDE SEQUENCE [LARGE SCALE GENOMIC DNA]</scope>
    <source>
        <strain evidence="3 4">M1-21</strain>
    </source>
</reference>
<evidence type="ECO:0000259" key="1">
    <source>
        <dbReference type="Pfam" id="PF04773"/>
    </source>
</evidence>
<comment type="caution">
    <text evidence="3">The sequence shown here is derived from an EMBL/GenBank/DDBJ whole genome shotgun (WGS) entry which is preliminary data.</text>
</comment>
<name>A0ABU9YVJ7_9RHOO</name>
<evidence type="ECO:0000259" key="2">
    <source>
        <dbReference type="Pfam" id="PF16220"/>
    </source>
</evidence>
<feature type="domain" description="FecR protein" evidence="1">
    <location>
        <begin position="109"/>
        <end position="204"/>
    </location>
</feature>
<proteinExistence type="predicted"/>
<keyword evidence="4" id="KW-1185">Reference proteome</keyword>
<organism evidence="3 4">
    <name type="scientific">Uliginosibacterium sediminicola</name>
    <dbReference type="NCBI Taxonomy" id="2024550"/>
    <lineage>
        <taxon>Bacteria</taxon>
        <taxon>Pseudomonadati</taxon>
        <taxon>Pseudomonadota</taxon>
        <taxon>Betaproteobacteria</taxon>
        <taxon>Rhodocyclales</taxon>
        <taxon>Zoogloeaceae</taxon>
        <taxon>Uliginosibacterium</taxon>
    </lineage>
</organism>
<evidence type="ECO:0000313" key="3">
    <source>
        <dbReference type="EMBL" id="MEN3067745.1"/>
    </source>
</evidence>
<dbReference type="Pfam" id="PF16220">
    <property type="entry name" value="DUF4880"/>
    <property type="match status" value="1"/>
</dbReference>
<dbReference type="InterPro" id="IPR012373">
    <property type="entry name" value="Ferrdict_sens_TM"/>
</dbReference>
<accession>A0ABU9YVJ7</accession>
<dbReference type="PIRSF" id="PIRSF018266">
    <property type="entry name" value="FecR"/>
    <property type="match status" value="1"/>
</dbReference>
<dbReference type="Pfam" id="PF04773">
    <property type="entry name" value="FecR"/>
    <property type="match status" value="1"/>
</dbReference>
<dbReference type="Gene3D" id="2.60.120.1440">
    <property type="match status" value="1"/>
</dbReference>
<evidence type="ECO:0000313" key="4">
    <source>
        <dbReference type="Proteomes" id="UP001410394"/>
    </source>
</evidence>
<dbReference type="PANTHER" id="PTHR30273:SF2">
    <property type="entry name" value="PROTEIN FECR"/>
    <property type="match status" value="1"/>
</dbReference>
<dbReference type="RefSeq" id="WP_345918511.1">
    <property type="nucleotide sequence ID" value="NZ_JBDIVE010000002.1"/>
</dbReference>